<feature type="transmembrane region" description="Helical" evidence="1">
    <location>
        <begin position="129"/>
        <end position="148"/>
    </location>
</feature>
<evidence type="ECO:0000313" key="2">
    <source>
        <dbReference type="EMBL" id="MCA9758621.1"/>
    </source>
</evidence>
<evidence type="ECO:0000313" key="3">
    <source>
        <dbReference type="Proteomes" id="UP000739538"/>
    </source>
</evidence>
<dbReference type="Proteomes" id="UP000739538">
    <property type="component" value="Unassembled WGS sequence"/>
</dbReference>
<feature type="transmembrane region" description="Helical" evidence="1">
    <location>
        <begin position="220"/>
        <end position="242"/>
    </location>
</feature>
<dbReference type="AlphaFoldDB" id="A0A956NGW4"/>
<keyword evidence="1" id="KW-0812">Transmembrane</keyword>
<accession>A0A956NGW4</accession>
<reference evidence="2" key="2">
    <citation type="journal article" date="2021" name="Microbiome">
        <title>Successional dynamics and alternative stable states in a saline activated sludge microbial community over 9 years.</title>
        <authorList>
            <person name="Wang Y."/>
            <person name="Ye J."/>
            <person name="Ju F."/>
            <person name="Liu L."/>
            <person name="Boyd J.A."/>
            <person name="Deng Y."/>
            <person name="Parks D.H."/>
            <person name="Jiang X."/>
            <person name="Yin X."/>
            <person name="Woodcroft B.J."/>
            <person name="Tyson G.W."/>
            <person name="Hugenholtz P."/>
            <person name="Polz M.F."/>
            <person name="Zhang T."/>
        </authorList>
    </citation>
    <scope>NUCLEOTIDE SEQUENCE</scope>
    <source>
        <strain evidence="2">HKST-UBA02</strain>
    </source>
</reference>
<evidence type="ECO:0000256" key="1">
    <source>
        <dbReference type="SAM" id="Phobius"/>
    </source>
</evidence>
<sequence>MTSKREKHRGRSVGLTLARALPYSEAIVFGLLFSWLAAAAVLVDVEYYDGFDSIRNARYFLGNLPGFVPTRGPIVGLLLVPAQWVADAMHLHPLEVRPHHALFALVHAAYLVATYAITSRMYGRSPAVLLAFLAAVPTYLFFSYAPFISHDLFPGVLFLSFLLATERLVRRPTPGTWLTVFLLGTVSVLVKHTFAVFWIVAGIVHVVVRPTPSDRRFPAVALYALAMVLSGVVSFVILGWVLRDSLHDLSLFERATRQARFLLFEAGARDVAEPVWVYLRNWPAYGPLAMLLLPFGLVLSYREGGRQRRLAFAWILSAVALHLTPLRQVRYLLFLAPLTVCLLVPVVRSILNRSGWFPLAAGAVLLIGFLPVHPYSAGREAARITIPFYRHSEAKAFLAPLGGRTPVYHNLGLLSFVPPDASPLAGDVYHGIFHLGPEQLADLLGYAQEEWVVVDPDAFRALAEWPERAAFLATARGPQFNPPTWRGGRPIDVDEQRETIYLADRIRVVRTTEGLETTDGAPVTITPRRTDRGEPLSLVSSAALNVRLDPALPMRARLPGGERPYLVQAVGPEAWVVPREVPTADRASDDLAVGDATVGEPGLGERVEMDSRVPLLELDFFRLASEWTFGEPSR</sequence>
<feature type="transmembrane region" description="Helical" evidence="1">
    <location>
        <begin position="21"/>
        <end position="43"/>
    </location>
</feature>
<name>A0A956NGW4_UNCEI</name>
<gene>
    <name evidence="2" type="ORF">KDA27_22685</name>
</gene>
<dbReference type="EMBL" id="JAGQHS010000192">
    <property type="protein sequence ID" value="MCA9758621.1"/>
    <property type="molecule type" value="Genomic_DNA"/>
</dbReference>
<organism evidence="2 3">
    <name type="scientific">Eiseniibacteriota bacterium</name>
    <dbReference type="NCBI Taxonomy" id="2212470"/>
    <lineage>
        <taxon>Bacteria</taxon>
        <taxon>Candidatus Eiseniibacteriota</taxon>
    </lineage>
</organism>
<feature type="transmembrane region" description="Helical" evidence="1">
    <location>
        <begin position="356"/>
        <end position="375"/>
    </location>
</feature>
<comment type="caution">
    <text evidence="2">The sequence shown here is derived from an EMBL/GenBank/DDBJ whole genome shotgun (WGS) entry which is preliminary data.</text>
</comment>
<feature type="transmembrane region" description="Helical" evidence="1">
    <location>
        <begin position="99"/>
        <end position="117"/>
    </location>
</feature>
<reference evidence="2" key="1">
    <citation type="submission" date="2020-04" db="EMBL/GenBank/DDBJ databases">
        <authorList>
            <person name="Zhang T."/>
        </authorList>
    </citation>
    <scope>NUCLEOTIDE SEQUENCE</scope>
    <source>
        <strain evidence="2">HKST-UBA02</strain>
    </source>
</reference>
<protein>
    <submittedName>
        <fullName evidence="2">Uncharacterized protein</fullName>
    </submittedName>
</protein>
<feature type="transmembrane region" description="Helical" evidence="1">
    <location>
        <begin position="177"/>
        <end position="208"/>
    </location>
</feature>
<keyword evidence="1" id="KW-1133">Transmembrane helix</keyword>
<feature type="transmembrane region" description="Helical" evidence="1">
    <location>
        <begin position="282"/>
        <end position="301"/>
    </location>
</feature>
<keyword evidence="1" id="KW-0472">Membrane</keyword>
<feature type="transmembrane region" description="Helical" evidence="1">
    <location>
        <begin position="331"/>
        <end position="350"/>
    </location>
</feature>
<proteinExistence type="predicted"/>